<reference evidence="1 2" key="8">
    <citation type="journal article" date="2002" name="Virus Res.">
        <title>Identification and molecular characterization of the baculovirus CfMNPV early genes: ie-1, ie-2 and pe38.</title>
        <authorList>
            <person name="Carstens E.B."/>
            <person name="Liu J.J."/>
            <person name="Dominy C."/>
        </authorList>
    </citation>
    <scope>NUCLEOTIDE SEQUENCE [LARGE SCALE GENOMIC DNA]</scope>
</reference>
<sequence length="411" mass="47976">MHTYKLFYNLRFNAVHQQGHRFEHVRFEAQMYHHEIDSLTFLLAKYFNQHELIDVQGLTFFTEFNKCIVAIKAKFEAQPDSENLHGIKGIMGMFLRDEFIKQVPHFKTIMEYLKVYYNPIATPDAHAFMCAEHCRPLGKVSCLTCKCDYVSNALTTLDSGLQDGWDIFLRPMFGMPLMIYVILKTDFTSQPDVVNENNLMTQMFVQFFYNLLCDKAYAMHTKQKACEPLVKDCKRVISFLPVKDRHRLLTMLNEQCNNASTGATAPKLLMPFKNFMIKMGQHTKIKKVNKVAATVLIGFFLRHYIESMPGHYLQNMRGLLEAGHNDTRDEPCSAGELELLNVCRYIFKRYADKDVAIVVEKLKKIRIEMMNVLIFEKIVPETFIRRVIVDYQLDNEISLLLDLNHDCFDKR</sequence>
<reference evidence="1 2" key="9">
    <citation type="journal article" date="2005" name="J. Gen. Virol.">
        <title>Analysis of the Choristoneura fumiferana nucleopolyhedrovirus genome.</title>
        <authorList>
            <person name="de Jong J.G."/>
            <person name="Lauzon H.A."/>
            <person name="Dominy C."/>
            <person name="Poloumienko A."/>
            <person name="Carstens E.B."/>
            <person name="Arif B.M."/>
            <person name="Krell P.J."/>
        </authorList>
    </citation>
    <scope>NUCLEOTIDE SEQUENCE [LARGE SCALE GENOMIC DNA]</scope>
</reference>
<dbReference type="OrthoDB" id="4662at10239"/>
<reference evidence="1 2" key="4">
    <citation type="journal article" date="1995" name="Virology">
        <title>Identification, localization, transcription, and sequence analysis of the Choristoneura fumiferana nuclear polyhedrosis virus DNA polymerase gene.</title>
        <authorList>
            <person name="Liu J.J."/>
            <person name="Carstens E.B."/>
        </authorList>
    </citation>
    <scope>NUCLEOTIDE SEQUENCE [LARGE SCALE GENOMIC DNA]</scope>
</reference>
<reference evidence="1 2" key="6">
    <citation type="journal article" date="1996" name="Virology">
        <title>Identification, molecular cloning, and transcription analysis of the Choristoneura fumiferana nuclear polyhedrosis virus spindle-like protein gene.</title>
        <authorList>
            <person name="Liu J.J."/>
            <person name="Carstens E.B."/>
        </authorList>
    </citation>
    <scope>NUCLEOTIDE SEQUENCE [LARGE SCALE GENOMIC DNA]</scope>
</reference>
<evidence type="ECO:0000313" key="1">
    <source>
        <dbReference type="EMBL" id="AAP29878.1"/>
    </source>
</evidence>
<organism evidence="1 2">
    <name type="scientific">Choristoneura fumiferana nuclear polyhedrosis virus</name>
    <name type="common">CfMNPV</name>
    <dbReference type="NCBI Taxonomy" id="208973"/>
    <lineage>
        <taxon>Viruses</taxon>
        <taxon>Viruses incertae sedis</taxon>
        <taxon>Naldaviricetes</taxon>
        <taxon>Lefavirales</taxon>
        <taxon>Baculoviridae</taxon>
        <taxon>Alphabaculovirus</taxon>
        <taxon>Alphabaculovirus chofumiferanae</taxon>
    </lineage>
</organism>
<dbReference type="KEGG" id="vg:1482774"/>
<keyword evidence="2" id="KW-1185">Reference proteome</keyword>
<reference evidence="1 2" key="5">
    <citation type="journal article" date="1996" name="Virology">
        <title>Studies of Choristoneura fumiferana nuclear polyhedrosis virus gene expression in insect cells.</title>
        <authorList>
            <person name="Qiu W."/>
            <person name="Liu J.J."/>
            <person name="Carstens E.B."/>
        </authorList>
    </citation>
    <scope>NUCLEOTIDE SEQUENCE [LARGE SCALE GENOMIC DNA]</scope>
</reference>
<evidence type="ECO:0000313" key="2">
    <source>
        <dbReference type="Proteomes" id="UP000204418"/>
    </source>
</evidence>
<protein>
    <submittedName>
        <fullName evidence="1">P48</fullName>
    </submittedName>
</protein>
<reference evidence="1 2" key="1">
    <citation type="journal article" date="1992" name="Virus Res.">
        <title>Identification of bent DNA and ARS fragments in the genome of Choristoneura fumiferana nuclear polyhedrosis virus.</title>
        <authorList>
            <person name="Lee H.Y."/>
            <person name="Arif B."/>
            <person name="Dobos P."/>
            <person name="Krell P."/>
        </authorList>
    </citation>
    <scope>NUCLEOTIDE SEQUENCE [LARGE SCALE GENOMIC DNA]</scope>
</reference>
<dbReference type="EMBL" id="AF512031">
    <property type="protein sequence ID" value="AAP29878.1"/>
    <property type="molecule type" value="Genomic_DNA"/>
</dbReference>
<organismHost>
    <name type="scientific">Choristoneura fumiferana</name>
    <name type="common">Spruce budworm moth</name>
    <name type="synonym">Archips fumiferana</name>
    <dbReference type="NCBI Taxonomy" id="7141"/>
</organismHost>
<dbReference type="RefSeq" id="NP_848407.1">
    <property type="nucleotide sequence ID" value="NC_004778.3"/>
</dbReference>
<reference evidence="1 2" key="7">
    <citation type="journal article" date="2000" name="Virology">
        <title>Identification and molecular characterization of the Choristoneura fumiferana multicapsid nucleopolyhedrovirus genomic region encoding the regulatory genes pkip, p47, lef-12, and gta.</title>
        <authorList>
            <person name="Lapointe R."/>
            <person name="Back D.W."/>
            <person name="Ding Q."/>
            <person name="Carstens E.B."/>
        </authorList>
    </citation>
    <scope>NUCLEOTIDE SEQUENCE [LARGE SCALE GENOMIC DNA]</scope>
</reference>
<dbReference type="Proteomes" id="UP000204418">
    <property type="component" value="Segment"/>
</dbReference>
<dbReference type="GeneID" id="1482774"/>
<reference evidence="1 2" key="2">
    <citation type="journal article" date="1995" name="J. Gen. Virol.">
        <title>Characterization, sequencing and phylogeny of the ecdysteroid UDP-glucosyltransferase gene from two distinct nuclear polyhedrosis viruses isolated from Choristoneura fumiferana.</title>
        <authorList>
            <person name="Barrett J.W."/>
            <person name="Krell P.J."/>
            <person name="Arif B.M."/>
        </authorList>
    </citation>
    <scope>NUCLEOTIDE SEQUENCE [LARGE SCALE GENOMIC DNA]</scope>
</reference>
<dbReference type="Pfam" id="PF04878">
    <property type="entry name" value="Baculo_p48"/>
    <property type="match status" value="1"/>
</dbReference>
<reference evidence="1 2" key="3">
    <citation type="journal article" date="1995" name="Virology">
        <title>Identification and analysis of a putative origin of DNA replication in the Choristoneura fumiferana multinucleocapsid nuclear polyhedrosis virus genome.</title>
        <authorList>
            <person name="Xie W.D."/>
            <person name="Arif B."/>
            <person name="Dobos P."/>
            <person name="Krell P.J."/>
        </authorList>
    </citation>
    <scope>NUCLEOTIDE SEQUENCE [LARGE SCALE GENOMIC DNA]</scope>
</reference>
<dbReference type="InterPro" id="IPR006962">
    <property type="entry name" value="P48_Baculovir"/>
</dbReference>
<accession>Q7TLQ2</accession>
<name>Q7TLQ2_NPVCF</name>
<proteinExistence type="predicted"/>